<dbReference type="OrthoDB" id="9769023at2"/>
<protein>
    <submittedName>
        <fullName evidence="1">TPR domain protein</fullName>
    </submittedName>
</protein>
<dbReference type="AlphaFoldDB" id="A0A098L9F6"/>
<dbReference type="SMART" id="SM00028">
    <property type="entry name" value="TPR"/>
    <property type="match status" value="2"/>
</dbReference>
<dbReference type="RefSeq" id="WP_045458595.1">
    <property type="nucleotide sequence ID" value="NZ_BBLT01000001.1"/>
</dbReference>
<comment type="caution">
    <text evidence="1">The sequence shown here is derived from an EMBL/GenBank/DDBJ whole genome shotgun (WGS) entry which is preliminary data.</text>
</comment>
<reference evidence="1 2" key="1">
    <citation type="submission" date="2014-09" db="EMBL/GenBank/DDBJ databases">
        <title>Sporocytophaga myxococcoides PG-01 genome sequencing.</title>
        <authorList>
            <person name="Liu L."/>
            <person name="Gao P.J."/>
            <person name="Chen G.J."/>
            <person name="Wang L.S."/>
        </authorList>
    </citation>
    <scope>NUCLEOTIDE SEQUENCE [LARGE SCALE GENOMIC DNA]</scope>
    <source>
        <strain evidence="1 2">PG-01</strain>
    </source>
</reference>
<dbReference type="SUPFAM" id="SSF48452">
    <property type="entry name" value="TPR-like"/>
    <property type="match status" value="1"/>
</dbReference>
<dbReference type="Gene3D" id="1.25.40.10">
    <property type="entry name" value="Tetratricopeptide repeat domain"/>
    <property type="match status" value="1"/>
</dbReference>
<dbReference type="eggNOG" id="COG3014">
    <property type="taxonomic scope" value="Bacteria"/>
</dbReference>
<dbReference type="EMBL" id="BBLT01000001">
    <property type="protein sequence ID" value="GAL83556.1"/>
    <property type="molecule type" value="Genomic_DNA"/>
</dbReference>
<name>A0A098L9F6_9BACT</name>
<organism evidence="1 2">
    <name type="scientific">Sporocytophaga myxococcoides</name>
    <dbReference type="NCBI Taxonomy" id="153721"/>
    <lineage>
        <taxon>Bacteria</taxon>
        <taxon>Pseudomonadati</taxon>
        <taxon>Bacteroidota</taxon>
        <taxon>Cytophagia</taxon>
        <taxon>Cytophagales</taxon>
        <taxon>Cytophagaceae</taxon>
        <taxon>Sporocytophaga</taxon>
    </lineage>
</organism>
<accession>A0A098L9F6</accession>
<evidence type="ECO:0000313" key="2">
    <source>
        <dbReference type="Proteomes" id="UP000030185"/>
    </source>
</evidence>
<dbReference type="Proteomes" id="UP000030185">
    <property type="component" value="Unassembled WGS sequence"/>
</dbReference>
<gene>
    <name evidence="1" type="ORF">MYP_783</name>
</gene>
<dbReference type="InterPro" id="IPR019734">
    <property type="entry name" value="TPR_rpt"/>
</dbReference>
<keyword evidence="2" id="KW-1185">Reference proteome</keyword>
<dbReference type="STRING" id="153721.MYP_783"/>
<evidence type="ECO:0000313" key="1">
    <source>
        <dbReference type="EMBL" id="GAL83556.1"/>
    </source>
</evidence>
<proteinExistence type="predicted"/>
<dbReference type="InterPro" id="IPR011990">
    <property type="entry name" value="TPR-like_helical_dom_sf"/>
</dbReference>
<sequence>MGRVIICLIFAGLCFSCVSYYQRNIRFNTYFVQGQLKEAEDELAKDKKGAKGKNKLIYYLNKGVVASMQGNYAGSNDHFEEAYRIADNHHRNLLNEGLSFLTNPKIVEYYGEEFELLMMHYYKALNYLKMGQSEEALVECRRMDIRLKQLSDKYKSENKYKRDAFIHLLMGIIYDANKDYNNAFIAYRNALEVYQADYQKMFNLGPPEQLKQDLLRTAYLSGFNEELVRFEKDLGIKYQPSLGKDEGDLVFIWHDGLGPVKEEWSINFSIIRGEGGVVTFVNPELGLNFPFAISNDNYESSGLSKLEFIRVAFPKYVERPLVYESATLSGGGKEVPLQLAQDINAIAFKSLKDRMLLELGKSLLRVGLKKAAEYKIRQENGNLGAAFSIVNAITEQADTRNWQTLPHSIYYARLKLPEGKQTISFTTKGRQDLKKQEISVEIKKNSTNFQTFSSLDAMPALIYY</sequence>